<organism evidence="2">
    <name type="scientific">Lotharella oceanica</name>
    <dbReference type="NCBI Taxonomy" id="641309"/>
    <lineage>
        <taxon>Eukaryota</taxon>
        <taxon>Sar</taxon>
        <taxon>Rhizaria</taxon>
        <taxon>Cercozoa</taxon>
        <taxon>Chlorarachniophyceae</taxon>
        <taxon>Lotharella</taxon>
    </lineage>
</organism>
<evidence type="ECO:0000313" key="2">
    <source>
        <dbReference type="EMBL" id="CAD9769300.1"/>
    </source>
</evidence>
<gene>
    <name evidence="2" type="ORF">LSP00402_LOCUS13282</name>
</gene>
<evidence type="ECO:0000256" key="1">
    <source>
        <dbReference type="SAM" id="MobiDB-lite"/>
    </source>
</evidence>
<protein>
    <submittedName>
        <fullName evidence="2">Uncharacterized protein</fullName>
    </submittedName>
</protein>
<dbReference type="EMBL" id="HBHP01021327">
    <property type="protein sequence ID" value="CAD9769300.1"/>
    <property type="molecule type" value="Transcribed_RNA"/>
</dbReference>
<dbReference type="AlphaFoldDB" id="A0A7S2TTN1"/>
<feature type="compositionally biased region" description="Basic and acidic residues" evidence="1">
    <location>
        <begin position="29"/>
        <end position="43"/>
    </location>
</feature>
<feature type="compositionally biased region" description="Low complexity" evidence="1">
    <location>
        <begin position="69"/>
        <end position="81"/>
    </location>
</feature>
<feature type="compositionally biased region" description="Basic and acidic residues" evidence="1">
    <location>
        <begin position="8"/>
        <end position="21"/>
    </location>
</feature>
<proteinExistence type="predicted"/>
<name>A0A7S2TTN1_9EUKA</name>
<sequence>MGCQMSRECTKAPEEGKDSSDKKKKGHKKQDSQKFEPKARSLEIDEPDQEQTKGKKWRPKTLEVPTHASPSSKSNQASPSPMHAPQSAEDIQDLIEASKMQQENRHFVQSPHVFPVFEREGDSNSNPLAASLPDDGQGENSNSAGAVDASGAEILKMMQAAKAGAKTRPANRHFAQSPQARAEFGDYGDPAKTPSGYRESQMTFDEDSRKTPNGLPLRPVVEGNAPDEAKEEA</sequence>
<feature type="region of interest" description="Disordered" evidence="1">
    <location>
        <begin position="1"/>
        <end position="148"/>
    </location>
</feature>
<reference evidence="2" key="1">
    <citation type="submission" date="2021-01" db="EMBL/GenBank/DDBJ databases">
        <authorList>
            <person name="Corre E."/>
            <person name="Pelletier E."/>
            <person name="Niang G."/>
            <person name="Scheremetjew M."/>
            <person name="Finn R."/>
            <person name="Kale V."/>
            <person name="Holt S."/>
            <person name="Cochrane G."/>
            <person name="Meng A."/>
            <person name="Brown T."/>
            <person name="Cohen L."/>
        </authorList>
    </citation>
    <scope>NUCLEOTIDE SEQUENCE</scope>
    <source>
        <strain evidence="2">CCMP622</strain>
    </source>
</reference>
<accession>A0A7S2TTN1</accession>
<feature type="region of interest" description="Disordered" evidence="1">
    <location>
        <begin position="160"/>
        <end position="233"/>
    </location>
</feature>